<dbReference type="EMBL" id="CP040818">
    <property type="protein sequence ID" value="QDL92392.1"/>
    <property type="molecule type" value="Genomic_DNA"/>
</dbReference>
<evidence type="ECO:0000256" key="5">
    <source>
        <dbReference type="ARBA" id="ARBA00022692"/>
    </source>
</evidence>
<keyword evidence="6 8" id="KW-1133">Transmembrane helix</keyword>
<keyword evidence="3" id="KW-0813">Transport</keyword>
<feature type="transmembrane region" description="Helical" evidence="8">
    <location>
        <begin position="167"/>
        <end position="185"/>
    </location>
</feature>
<dbReference type="AlphaFoldDB" id="A0A5B8G059"/>
<protein>
    <submittedName>
        <fullName evidence="9">AzlC family ABC transporter permease</fullName>
    </submittedName>
</protein>
<dbReference type="RefSeq" id="WP_138573177.1">
    <property type="nucleotide sequence ID" value="NZ_CP040818.1"/>
</dbReference>
<feature type="transmembrane region" description="Helical" evidence="8">
    <location>
        <begin position="191"/>
        <end position="224"/>
    </location>
</feature>
<keyword evidence="5 8" id="KW-0812">Transmembrane</keyword>
<organism evidence="9 10">
    <name type="scientific">Paroceanicella profunda</name>
    <dbReference type="NCBI Taxonomy" id="2579971"/>
    <lineage>
        <taxon>Bacteria</taxon>
        <taxon>Pseudomonadati</taxon>
        <taxon>Pseudomonadota</taxon>
        <taxon>Alphaproteobacteria</taxon>
        <taxon>Rhodobacterales</taxon>
        <taxon>Paracoccaceae</taxon>
        <taxon>Paroceanicella</taxon>
    </lineage>
</organism>
<dbReference type="OrthoDB" id="3579489at2"/>
<accession>A0A5B8G059</accession>
<evidence type="ECO:0000313" key="9">
    <source>
        <dbReference type="EMBL" id="QDL92392.1"/>
    </source>
</evidence>
<keyword evidence="7 8" id="KW-0472">Membrane</keyword>
<dbReference type="PANTHER" id="PTHR34979">
    <property type="entry name" value="INNER MEMBRANE PROTEIN YGAZ"/>
    <property type="match status" value="1"/>
</dbReference>
<evidence type="ECO:0000256" key="8">
    <source>
        <dbReference type="SAM" id="Phobius"/>
    </source>
</evidence>
<evidence type="ECO:0000256" key="6">
    <source>
        <dbReference type="ARBA" id="ARBA00022989"/>
    </source>
</evidence>
<dbReference type="GO" id="GO:0005886">
    <property type="term" value="C:plasma membrane"/>
    <property type="evidence" value="ECO:0007669"/>
    <property type="project" value="UniProtKB-SubCell"/>
</dbReference>
<gene>
    <name evidence="9" type="ORF">FDP22_11755</name>
</gene>
<sequence>MSTRSSTRALRRGFLAGLPFILVIGPFGLLFGVLADQAGLDIVQTLSMTTLVIAGASQFTALALMQDHAPTLIVIAAALAVNLRLALYSASIAPHIGAAPLRIRALAAFVLVDQTFALAVQEYERRPDMTLDEKLGYFFGSALAICTPWVALSGVGMLVGRSIPPEYALDFAVPLTFIALVAPQLRSLPHVAAAFTSVVVALALAWMPWSTGVLVAGLAAMAAGAETERRLTLRRSRAEAGA</sequence>
<proteinExistence type="inferred from homology"/>
<comment type="similarity">
    <text evidence="2">Belongs to the AzlC family.</text>
</comment>
<dbReference type="KEGG" id="ppru:FDP22_11755"/>
<name>A0A5B8G059_9RHOB</name>
<evidence type="ECO:0000256" key="2">
    <source>
        <dbReference type="ARBA" id="ARBA00010735"/>
    </source>
</evidence>
<evidence type="ECO:0000256" key="7">
    <source>
        <dbReference type="ARBA" id="ARBA00023136"/>
    </source>
</evidence>
<keyword evidence="10" id="KW-1185">Reference proteome</keyword>
<dbReference type="GO" id="GO:1903785">
    <property type="term" value="P:L-valine transmembrane transport"/>
    <property type="evidence" value="ECO:0007669"/>
    <property type="project" value="TreeGrafter"/>
</dbReference>
<dbReference type="PANTHER" id="PTHR34979:SF1">
    <property type="entry name" value="INNER MEMBRANE PROTEIN YGAZ"/>
    <property type="match status" value="1"/>
</dbReference>
<feature type="transmembrane region" description="Helical" evidence="8">
    <location>
        <begin position="135"/>
        <end position="160"/>
    </location>
</feature>
<evidence type="ECO:0000313" key="10">
    <source>
        <dbReference type="Proteomes" id="UP000305888"/>
    </source>
</evidence>
<feature type="transmembrane region" description="Helical" evidence="8">
    <location>
        <begin position="14"/>
        <end position="34"/>
    </location>
</feature>
<keyword evidence="4" id="KW-1003">Cell membrane</keyword>
<dbReference type="Proteomes" id="UP000305888">
    <property type="component" value="Chromosome"/>
</dbReference>
<reference evidence="9 10" key="1">
    <citation type="submission" date="2019-06" db="EMBL/GenBank/DDBJ databases">
        <title>Genome sequence of Rhodobacteraceae bacterium D4M1.</title>
        <authorList>
            <person name="Cao J."/>
        </authorList>
    </citation>
    <scope>NUCLEOTIDE SEQUENCE [LARGE SCALE GENOMIC DNA]</scope>
    <source>
        <strain evidence="9 10">D4M1</strain>
    </source>
</reference>
<comment type="subcellular location">
    <subcellularLocation>
        <location evidence="1">Cell membrane</location>
        <topology evidence="1">Multi-pass membrane protein</topology>
    </subcellularLocation>
</comment>
<feature type="transmembrane region" description="Helical" evidence="8">
    <location>
        <begin position="71"/>
        <end position="93"/>
    </location>
</feature>
<dbReference type="InterPro" id="IPR011606">
    <property type="entry name" value="Brnchd-chn_aa_trnsp_permease"/>
</dbReference>
<evidence type="ECO:0000256" key="3">
    <source>
        <dbReference type="ARBA" id="ARBA00022448"/>
    </source>
</evidence>
<evidence type="ECO:0000256" key="4">
    <source>
        <dbReference type="ARBA" id="ARBA00022475"/>
    </source>
</evidence>
<dbReference type="Pfam" id="PF03591">
    <property type="entry name" value="AzlC"/>
    <property type="match status" value="1"/>
</dbReference>
<evidence type="ECO:0000256" key="1">
    <source>
        <dbReference type="ARBA" id="ARBA00004651"/>
    </source>
</evidence>
<feature type="transmembrane region" description="Helical" evidence="8">
    <location>
        <begin position="46"/>
        <end position="65"/>
    </location>
</feature>